<evidence type="ECO:0000256" key="1">
    <source>
        <dbReference type="ARBA" id="ARBA00022475"/>
    </source>
</evidence>
<evidence type="ECO:0000256" key="3">
    <source>
        <dbReference type="ARBA" id="ARBA00022676"/>
    </source>
</evidence>
<protein>
    <submittedName>
        <fullName evidence="6">4-alpha-L-fucosyltransferase (Glycosyl transferase family 56)</fullName>
    </submittedName>
</protein>
<reference evidence="6 7" key="1">
    <citation type="submission" date="2018-06" db="EMBL/GenBank/DDBJ databases">
        <title>Genomic Encyclopedia of Type Strains, Phase IV (KMG-IV): sequencing the most valuable type-strain genomes for metagenomic binning, comparative biology and taxonomic classification.</title>
        <authorList>
            <person name="Goeker M."/>
        </authorList>
    </citation>
    <scope>NUCLEOTIDE SEQUENCE [LARGE SCALE GENOMIC DNA]</scope>
    <source>
        <strain evidence="6 7">DSM 22112</strain>
    </source>
</reference>
<evidence type="ECO:0000313" key="6">
    <source>
        <dbReference type="EMBL" id="RBP69087.1"/>
    </source>
</evidence>
<dbReference type="Proteomes" id="UP000253490">
    <property type="component" value="Unassembled WGS sequence"/>
</dbReference>
<keyword evidence="7" id="KW-1185">Reference proteome</keyword>
<dbReference type="RefSeq" id="WP_113919650.1">
    <property type="nucleotide sequence ID" value="NZ_QNRX01000002.1"/>
</dbReference>
<keyword evidence="2" id="KW-0997">Cell inner membrane</keyword>
<sequence>MFKNTNRTFYEPYIEFINENFDSTDHYFMIEEYNNQLLNEYYENNLEYINKFQFIKIIKELYISDKIILHSLTSPRLILLLFFQPWLLEKCYWAIWGADLYYYNHRKKNFKSNIYEFFRKYIIKNIGGLITHIYGDYELAKQWYGANGEYYYSFMYPSNLCKEYDAPRIKSNDKFYIQIGNSADPLNNHREIIMKLSKYKHKNIEIICPLSYGNDAYKAEIVKLGKDIFENKFIPLTNFMPFDRYLDILSKIDVAIFNHKRQQALGNITTLLGLGKKVYIREDITTWQFCLDHHLKVFSLNENFDDLFEKMNTREIQMNIENVKRQFSEEKLIDDWKKIFKDDIK</sequence>
<dbReference type="EMBL" id="QNRX01000002">
    <property type="protein sequence ID" value="RBP69087.1"/>
    <property type="molecule type" value="Genomic_DNA"/>
</dbReference>
<dbReference type="InterPro" id="IPR009993">
    <property type="entry name" value="WecF"/>
</dbReference>
<dbReference type="OrthoDB" id="1083028at2"/>
<organism evidence="6 7">
    <name type="scientific">Alkalibaculum bacchi</name>
    <dbReference type="NCBI Taxonomy" id="645887"/>
    <lineage>
        <taxon>Bacteria</taxon>
        <taxon>Bacillati</taxon>
        <taxon>Bacillota</taxon>
        <taxon>Clostridia</taxon>
        <taxon>Eubacteriales</taxon>
        <taxon>Eubacteriaceae</taxon>
        <taxon>Alkalibaculum</taxon>
    </lineage>
</organism>
<evidence type="ECO:0000313" key="7">
    <source>
        <dbReference type="Proteomes" id="UP000253490"/>
    </source>
</evidence>
<gene>
    <name evidence="6" type="ORF">DES36_102231</name>
</gene>
<proteinExistence type="predicted"/>
<evidence type="ECO:0000256" key="4">
    <source>
        <dbReference type="ARBA" id="ARBA00022679"/>
    </source>
</evidence>
<evidence type="ECO:0000256" key="5">
    <source>
        <dbReference type="ARBA" id="ARBA00023136"/>
    </source>
</evidence>
<keyword evidence="4 6" id="KW-0808">Transferase</keyword>
<comment type="caution">
    <text evidence="6">The sequence shown here is derived from an EMBL/GenBank/DDBJ whole genome shotgun (WGS) entry which is preliminary data.</text>
</comment>
<name>A0A366IG75_9FIRM</name>
<dbReference type="GO" id="GO:0009246">
    <property type="term" value="P:enterobacterial common antigen biosynthetic process"/>
    <property type="evidence" value="ECO:0007669"/>
    <property type="project" value="InterPro"/>
</dbReference>
<keyword evidence="1" id="KW-1003">Cell membrane</keyword>
<keyword evidence="3 6" id="KW-0328">Glycosyltransferase</keyword>
<dbReference type="Pfam" id="PF07429">
    <property type="entry name" value="Glyco_transf_56"/>
    <property type="match status" value="1"/>
</dbReference>
<dbReference type="GO" id="GO:0008417">
    <property type="term" value="F:fucosyltransferase activity"/>
    <property type="evidence" value="ECO:0007669"/>
    <property type="project" value="InterPro"/>
</dbReference>
<evidence type="ECO:0000256" key="2">
    <source>
        <dbReference type="ARBA" id="ARBA00022519"/>
    </source>
</evidence>
<keyword evidence="5" id="KW-0472">Membrane</keyword>
<dbReference type="AlphaFoldDB" id="A0A366IG75"/>
<accession>A0A366IG75</accession>